<dbReference type="InterPro" id="IPR036770">
    <property type="entry name" value="Ankyrin_rpt-contain_sf"/>
</dbReference>
<dbReference type="InterPro" id="IPR002153">
    <property type="entry name" value="TRPC_channel"/>
</dbReference>
<evidence type="ECO:0000256" key="3">
    <source>
        <dbReference type="ARBA" id="ARBA00023065"/>
    </source>
</evidence>
<name>A0ABM0MZX6_SACKO</name>
<evidence type="ECO:0000313" key="9">
    <source>
        <dbReference type="RefSeq" id="XP_006825567.1"/>
    </source>
</evidence>
<keyword evidence="3" id="KW-0406">Ion transport</keyword>
<keyword evidence="6" id="KW-0472">Membrane</keyword>
<sequence>MDNRHIIPSGETKHAFLSADLMERCLQEIGYGANPKNPRKVDCRVTRRYSTVFQLAFEESLWSIDSFQSEDFLNQKANVPEEKLLDLTEKGDVLGVRNVLKNQPNLDINYEGTRRSYKVTALQLAAENDHLHMIDLLLRNGATQIDETRILNLDERCVSNSLQRLKHYAALSSPAYISLTKKDVIATAFDLRLKIDRMRILSDFEGTFKCEYEELIMKLATFSSQILSFCKDSPEVDVLLEGPRQKCTNQNNCYNCGYYPKQRWKLLHSAVDTYQKEFVSEYKCQEAISNEWMKGQPHWSRKFGFGWSVVRLLMEILIFGFLQPFLAMIAIVWPYSSIAEYVFLPRTSFMMEVFSFLLFLVIHIQNSMTLLHSGTKINWAFQVIDLEHLITTTLPMTYHFLWVVGSFLKEYNVIRYRGLKLYGVWRLTYLIWLFMLLAFYIMVGVDIIVVRDLSTPSIRPLACFSITLGVMQGMRILENNCFLGKMLLSFQKMVPDVIRFFSVFFLMATSFAFGMFLLYDNLPGGHVAYKGFKDMIAKLFWALFGVHDVAYLSITDSYSPNTSSTTNGSLNGHSPLTYDELLPLEHSGIVMYSTYCVTVILIFLNLLIAMMSDTYSRVQEGIDTEWKFVRTRHWMHYIDSGVRWNLCPPYNIVAWPWFAFLHHWTRCRCGKRIQISEHQLLKLLLCRYFQARDENVSYPSTKDASTSTERFNMSF</sequence>
<dbReference type="SMART" id="SM00248">
    <property type="entry name" value="ANK"/>
    <property type="match status" value="1"/>
</dbReference>
<dbReference type="SMART" id="SM01420">
    <property type="entry name" value="TRP_2"/>
    <property type="match status" value="1"/>
</dbReference>
<feature type="transmembrane region" description="Helical" evidence="6">
    <location>
        <begin position="589"/>
        <end position="608"/>
    </location>
</feature>
<protein>
    <submittedName>
        <fullName evidence="9">Short transient receptor potential channel 5-like</fullName>
    </submittedName>
</protein>
<evidence type="ECO:0000256" key="2">
    <source>
        <dbReference type="ARBA" id="ARBA00022737"/>
    </source>
</evidence>
<feature type="transmembrane region" description="Helical" evidence="6">
    <location>
        <begin position="461"/>
        <end position="477"/>
    </location>
</feature>
<feature type="domain" description="Transient receptor ion channel" evidence="7">
    <location>
        <begin position="144"/>
        <end position="209"/>
    </location>
</feature>
<dbReference type="RefSeq" id="XP_006825567.1">
    <property type="nucleotide sequence ID" value="XM_006825504.1"/>
</dbReference>
<keyword evidence="8" id="KW-1185">Reference proteome</keyword>
<dbReference type="PROSITE" id="PS50297">
    <property type="entry name" value="ANK_REP_REGION"/>
    <property type="match status" value="1"/>
</dbReference>
<evidence type="ECO:0000256" key="4">
    <source>
        <dbReference type="ARBA" id="ARBA00023303"/>
    </source>
</evidence>
<dbReference type="Gene3D" id="1.25.40.20">
    <property type="entry name" value="Ankyrin repeat-containing domain"/>
    <property type="match status" value="1"/>
</dbReference>
<keyword evidence="6" id="KW-0812">Transmembrane</keyword>
<feature type="transmembrane region" description="Helical" evidence="6">
    <location>
        <begin position="312"/>
        <end position="333"/>
    </location>
</feature>
<dbReference type="PANTHER" id="PTHR10117">
    <property type="entry name" value="TRANSIENT RECEPTOR POTENTIAL CHANNEL"/>
    <property type="match status" value="1"/>
</dbReference>
<dbReference type="InterPro" id="IPR002110">
    <property type="entry name" value="Ankyrin_rpt"/>
</dbReference>
<dbReference type="PANTHER" id="PTHR10117:SF54">
    <property type="entry name" value="TRANSIENT RECEPTOR POTENTIAL-GAMMA PROTEIN"/>
    <property type="match status" value="1"/>
</dbReference>
<feature type="repeat" description="ANK" evidence="5">
    <location>
        <begin position="117"/>
        <end position="142"/>
    </location>
</feature>
<evidence type="ECO:0000256" key="1">
    <source>
        <dbReference type="ARBA" id="ARBA00022448"/>
    </source>
</evidence>
<keyword evidence="6" id="KW-1133">Transmembrane helix</keyword>
<dbReference type="GeneID" id="102809712"/>
<keyword evidence="1" id="KW-0813">Transport</keyword>
<gene>
    <name evidence="9" type="primary">LOC102809712</name>
</gene>
<feature type="transmembrane region" description="Helical" evidence="6">
    <location>
        <begin position="353"/>
        <end position="374"/>
    </location>
</feature>
<dbReference type="Pfam" id="PF08344">
    <property type="entry name" value="TRP_2"/>
    <property type="match status" value="1"/>
</dbReference>
<keyword evidence="5" id="KW-0040">ANK repeat</keyword>
<keyword evidence="4" id="KW-0407">Ion channel</keyword>
<dbReference type="Proteomes" id="UP000694865">
    <property type="component" value="Unplaced"/>
</dbReference>
<dbReference type="InterPro" id="IPR013555">
    <property type="entry name" value="TRP_dom"/>
</dbReference>
<feature type="transmembrane region" description="Helical" evidence="6">
    <location>
        <begin position="386"/>
        <end position="408"/>
    </location>
</feature>
<proteinExistence type="predicted"/>
<accession>A0ABM0MZX6</accession>
<evidence type="ECO:0000256" key="6">
    <source>
        <dbReference type="SAM" id="Phobius"/>
    </source>
</evidence>
<evidence type="ECO:0000313" key="8">
    <source>
        <dbReference type="Proteomes" id="UP000694865"/>
    </source>
</evidence>
<organism evidence="8 9">
    <name type="scientific">Saccoglossus kowalevskii</name>
    <name type="common">Acorn worm</name>
    <dbReference type="NCBI Taxonomy" id="10224"/>
    <lineage>
        <taxon>Eukaryota</taxon>
        <taxon>Metazoa</taxon>
        <taxon>Hemichordata</taxon>
        <taxon>Enteropneusta</taxon>
        <taxon>Harrimaniidae</taxon>
        <taxon>Saccoglossus</taxon>
    </lineage>
</organism>
<reference evidence="9" key="1">
    <citation type="submission" date="2025-08" db="UniProtKB">
        <authorList>
            <consortium name="RefSeq"/>
        </authorList>
    </citation>
    <scope>IDENTIFICATION</scope>
    <source>
        <tissue evidence="9">Testes</tissue>
    </source>
</reference>
<dbReference type="PRINTS" id="PR01097">
    <property type="entry name" value="TRNSRECEPTRP"/>
</dbReference>
<dbReference type="PROSITE" id="PS50088">
    <property type="entry name" value="ANK_REPEAT"/>
    <property type="match status" value="1"/>
</dbReference>
<evidence type="ECO:0000256" key="5">
    <source>
        <dbReference type="PROSITE-ProRule" id="PRU00023"/>
    </source>
</evidence>
<feature type="transmembrane region" description="Helical" evidence="6">
    <location>
        <begin position="497"/>
        <end position="519"/>
    </location>
</feature>
<feature type="transmembrane region" description="Helical" evidence="6">
    <location>
        <begin position="428"/>
        <end position="449"/>
    </location>
</feature>
<keyword evidence="2" id="KW-0677">Repeat</keyword>
<evidence type="ECO:0000259" key="7">
    <source>
        <dbReference type="SMART" id="SM01420"/>
    </source>
</evidence>